<accession>A0ABQ9XL37</accession>
<feature type="transmembrane region" description="Helical" evidence="1">
    <location>
        <begin position="499"/>
        <end position="525"/>
    </location>
</feature>
<evidence type="ECO:0008006" key="4">
    <source>
        <dbReference type="Google" id="ProtNLM"/>
    </source>
</evidence>
<evidence type="ECO:0000313" key="3">
    <source>
        <dbReference type="Proteomes" id="UP001281761"/>
    </source>
</evidence>
<reference evidence="2 3" key="1">
    <citation type="journal article" date="2022" name="bioRxiv">
        <title>Genomics of Preaxostyla Flagellates Illuminates Evolutionary Transitions and the Path Towards Mitochondrial Loss.</title>
        <authorList>
            <person name="Novak L.V.F."/>
            <person name="Treitli S.C."/>
            <person name="Pyrih J."/>
            <person name="Halakuc P."/>
            <person name="Pipaliya S.V."/>
            <person name="Vacek V."/>
            <person name="Brzon O."/>
            <person name="Soukal P."/>
            <person name="Eme L."/>
            <person name="Dacks J.B."/>
            <person name="Karnkowska A."/>
            <person name="Elias M."/>
            <person name="Hampl V."/>
        </authorList>
    </citation>
    <scope>NUCLEOTIDE SEQUENCE [LARGE SCALE GENOMIC DNA]</scope>
    <source>
        <strain evidence="2">NAU3</strain>
        <tissue evidence="2">Gut</tissue>
    </source>
</reference>
<name>A0ABQ9XL37_9EUKA</name>
<sequence length="534" mass="58598">MGSKISLCTNHFDGGVIRDMNAGGNVMICNTTFSLCTTRSRPSPNIDHTYTDQTFTSALDRIAFELDQVEEGDSVAVSGCSFTDVVYVLDKESYISCGGAVYLNGPFSSILINDSSFERCFIDATDAVSGTVTGMVVYIRLTYEDGSVTISECSFSDYVGPDNSDAGGCVSFTSTKPEESFVFSKNSLDPKEDLKNVFVTTSGLEVDVDTEDAVINNNTFQQCNYYAIHASFGNTVLIDSLHIYESRPDSEYNHNSINIEGHALTVHSVNLCTPSGMTLDVTNNGSLDIDNLNITNSQNSVRINGGNVTIHGLVVNRGKYAYLFTLAFQVIIRDVDSLLINSSSFSHIEGQLEFHANDIVLDDVLIDNNTFKEAPVKIYSNTIKIYNSIVSNNYCTKKNSPGALYFPQETDFFISNTHFSNNSNSNDPFEVQTGSDIAFNSSIVDLTSSHFVKCSSTSKKHRIYNLNESKPHPKQVFLLPTNISKGGFDVTDIEYTVGYGGFVIMLAGGLSLVMLFFFIFVICICECSVKFMQS</sequence>
<evidence type="ECO:0000313" key="2">
    <source>
        <dbReference type="EMBL" id="KAK2952053.1"/>
    </source>
</evidence>
<dbReference type="InterPro" id="IPR011050">
    <property type="entry name" value="Pectin_lyase_fold/virulence"/>
</dbReference>
<dbReference type="Proteomes" id="UP001281761">
    <property type="component" value="Unassembled WGS sequence"/>
</dbReference>
<gene>
    <name evidence="2" type="ORF">BLNAU_13035</name>
</gene>
<keyword evidence="1" id="KW-1133">Transmembrane helix</keyword>
<dbReference type="EMBL" id="JARBJD010000109">
    <property type="protein sequence ID" value="KAK2952053.1"/>
    <property type="molecule type" value="Genomic_DNA"/>
</dbReference>
<comment type="caution">
    <text evidence="2">The sequence shown here is derived from an EMBL/GenBank/DDBJ whole genome shotgun (WGS) entry which is preliminary data.</text>
</comment>
<evidence type="ECO:0000256" key="1">
    <source>
        <dbReference type="SAM" id="Phobius"/>
    </source>
</evidence>
<keyword evidence="1" id="KW-0472">Membrane</keyword>
<organism evidence="2 3">
    <name type="scientific">Blattamonas nauphoetae</name>
    <dbReference type="NCBI Taxonomy" id="2049346"/>
    <lineage>
        <taxon>Eukaryota</taxon>
        <taxon>Metamonada</taxon>
        <taxon>Preaxostyla</taxon>
        <taxon>Oxymonadida</taxon>
        <taxon>Blattamonas</taxon>
    </lineage>
</organism>
<keyword evidence="1" id="KW-0812">Transmembrane</keyword>
<protein>
    <recommendedName>
        <fullName evidence="4">Right handed beta helix domain-containing protein</fullName>
    </recommendedName>
</protein>
<dbReference type="SUPFAM" id="SSF51126">
    <property type="entry name" value="Pectin lyase-like"/>
    <property type="match status" value="1"/>
</dbReference>
<proteinExistence type="predicted"/>
<keyword evidence="3" id="KW-1185">Reference proteome</keyword>